<dbReference type="Gene3D" id="2.130.10.10">
    <property type="entry name" value="YVTN repeat-like/Quinoprotein amine dehydrogenase"/>
    <property type="match status" value="4"/>
</dbReference>
<keyword evidence="6" id="KW-1185">Reference proteome</keyword>
<dbReference type="PROSITE" id="PS00678">
    <property type="entry name" value="WD_REPEATS_1"/>
    <property type="match status" value="1"/>
</dbReference>
<dbReference type="Pfam" id="PF00400">
    <property type="entry name" value="WD40"/>
    <property type="match status" value="3"/>
</dbReference>
<accession>A0A6P2DPP2</accession>
<dbReference type="InterPro" id="IPR011044">
    <property type="entry name" value="Quino_amine_DH_bsu"/>
</dbReference>
<feature type="chain" id="PRO_5026821938" description="Anaphase-promoting complex subunit 4 WD40 domain-containing protein" evidence="4">
    <location>
        <begin position="20"/>
        <end position="806"/>
    </location>
</feature>
<dbReference type="PANTHER" id="PTHR19879:SF9">
    <property type="entry name" value="TRANSCRIPTION INITIATION FACTOR TFIID SUBUNIT 5"/>
    <property type="match status" value="1"/>
</dbReference>
<dbReference type="AlphaFoldDB" id="A0A6P2DPP2"/>
<keyword evidence="1 3" id="KW-0853">WD repeat</keyword>
<dbReference type="SMART" id="SM00320">
    <property type="entry name" value="WD40"/>
    <property type="match status" value="4"/>
</dbReference>
<gene>
    <name evidence="5" type="ORF">SOIL9_72570</name>
</gene>
<proteinExistence type="predicted"/>
<dbReference type="KEGG" id="gms:SOIL9_72570"/>
<dbReference type="InterPro" id="IPR015943">
    <property type="entry name" value="WD40/YVTN_repeat-like_dom_sf"/>
</dbReference>
<feature type="signal peptide" evidence="4">
    <location>
        <begin position="1"/>
        <end position="19"/>
    </location>
</feature>
<dbReference type="PROSITE" id="PS50082">
    <property type="entry name" value="WD_REPEATS_2"/>
    <property type="match status" value="3"/>
</dbReference>
<protein>
    <recommendedName>
        <fullName evidence="7">Anaphase-promoting complex subunit 4 WD40 domain-containing protein</fullName>
    </recommendedName>
</protein>
<evidence type="ECO:0000256" key="2">
    <source>
        <dbReference type="ARBA" id="ARBA00022737"/>
    </source>
</evidence>
<evidence type="ECO:0008006" key="7">
    <source>
        <dbReference type="Google" id="ProtNLM"/>
    </source>
</evidence>
<evidence type="ECO:0000256" key="1">
    <source>
        <dbReference type="ARBA" id="ARBA00022574"/>
    </source>
</evidence>
<feature type="repeat" description="WD" evidence="3">
    <location>
        <begin position="352"/>
        <end position="393"/>
    </location>
</feature>
<dbReference type="SUPFAM" id="SSF50969">
    <property type="entry name" value="YVTN repeat-like/Quinoprotein amine dehydrogenase"/>
    <property type="match status" value="1"/>
</dbReference>
<keyword evidence="4" id="KW-0732">Signal</keyword>
<dbReference type="InterPro" id="IPR011659">
    <property type="entry name" value="WD40"/>
</dbReference>
<evidence type="ECO:0000256" key="3">
    <source>
        <dbReference type="PROSITE-ProRule" id="PRU00221"/>
    </source>
</evidence>
<organism evidence="5 6">
    <name type="scientific">Gemmata massiliana</name>
    <dbReference type="NCBI Taxonomy" id="1210884"/>
    <lineage>
        <taxon>Bacteria</taxon>
        <taxon>Pseudomonadati</taxon>
        <taxon>Planctomycetota</taxon>
        <taxon>Planctomycetia</taxon>
        <taxon>Gemmatales</taxon>
        <taxon>Gemmataceae</taxon>
        <taxon>Gemmata</taxon>
    </lineage>
</organism>
<dbReference type="InterPro" id="IPR001680">
    <property type="entry name" value="WD40_rpt"/>
</dbReference>
<evidence type="ECO:0000313" key="5">
    <source>
        <dbReference type="EMBL" id="VTS03217.1"/>
    </source>
</evidence>
<dbReference type="Pfam" id="PF07676">
    <property type="entry name" value="PD40"/>
    <property type="match status" value="1"/>
</dbReference>
<name>A0A6P2DPP2_9BACT</name>
<dbReference type="PANTHER" id="PTHR19879">
    <property type="entry name" value="TRANSCRIPTION INITIATION FACTOR TFIID"/>
    <property type="match status" value="1"/>
</dbReference>
<dbReference type="EMBL" id="LR593886">
    <property type="protein sequence ID" value="VTS03217.1"/>
    <property type="molecule type" value="Genomic_DNA"/>
</dbReference>
<reference evidence="5 6" key="1">
    <citation type="submission" date="2019-05" db="EMBL/GenBank/DDBJ databases">
        <authorList>
            <consortium name="Science for Life Laboratories"/>
        </authorList>
    </citation>
    <scope>NUCLEOTIDE SEQUENCE [LARGE SCALE GENOMIC DNA]</scope>
    <source>
        <strain evidence="5">Soil9</strain>
    </source>
</reference>
<sequence length="806" mass="88946">MSRAALSLALLFLVQIASAADLPPGAVARLGDDRFRAGSGVYRIAFSPDGKYLVTARRNNDGLDALTLWDATTGYPVREQKVNSERLKGFVWGSIGALAVVIRADDEKVYSDDFCVWEFTNPKAEPPPILSERRFSGLLDRGPVERAETGDRYTDFYLSADGHRVAALKKSSKAKYTVHVFELKPTDRATKLTGVGTIDLGAEGAQGIHLSADGKTLVTFRTLVSADSELNKTECTATVWEVATGKPEKPVRTSGSSGWGLDFESWYWPALSRDARKLIEFEQADGKEGYTVVELDTGRRHKLSRAPRTDREPSYERCAHSLCFPSGRVLVETGDLHTRIVDLSTGRELGQLKGHLFAPTAVAVSADETRIATADPSGLIRLWDARTLRPLHEAPGHRLPIEYARLSPDGKRVLTWACDDTTRLWDLATGKELRAFTGEQGTNGPFDQPTFTPDGTTILFNYKDRLIARDLQTGLEVPLPGDMKGLPQRTAVFAPNGTAVLTWDTDNKNGVCDVWDWPSGKKRFSWKTSRHDFAPGFSSDGSVIFHSPASPIRLDTKTGKELPPAWNADERDFAELLSLRSDPCWVLHMGNRFVPRVREAGTGSSVPHFYFGRRHLWPESLQNVALSPTCGQYAQIADDASDQIHLFEPATRDVRRALIGHRNGVRVLGFTPDGTKLLTAGGDHTVLVWDMRLQSVPLPDALKRETSAAKLWDTLTALNAKDSYLAMSRLAREPEAAVKIVRMRLKPAARENRETDESRITDCRAVELLAALGTDSSRALLKELAAGHAGAFRTQEAKRAIERNKP</sequence>
<dbReference type="InterPro" id="IPR019775">
    <property type="entry name" value="WD40_repeat_CS"/>
</dbReference>
<dbReference type="PROSITE" id="PS50294">
    <property type="entry name" value="WD_REPEATS_REGION"/>
    <property type="match status" value="2"/>
</dbReference>
<dbReference type="SUPFAM" id="SSF82171">
    <property type="entry name" value="DPP6 N-terminal domain-like"/>
    <property type="match status" value="1"/>
</dbReference>
<feature type="repeat" description="WD" evidence="3">
    <location>
        <begin position="394"/>
        <end position="435"/>
    </location>
</feature>
<dbReference type="RefSeq" id="WP_162672962.1">
    <property type="nucleotide sequence ID" value="NZ_LR593886.1"/>
</dbReference>
<dbReference type="Proteomes" id="UP000464178">
    <property type="component" value="Chromosome"/>
</dbReference>
<feature type="repeat" description="WD" evidence="3">
    <location>
        <begin position="658"/>
        <end position="692"/>
    </location>
</feature>
<keyword evidence="2" id="KW-0677">Repeat</keyword>
<evidence type="ECO:0000313" key="6">
    <source>
        <dbReference type="Proteomes" id="UP000464178"/>
    </source>
</evidence>
<evidence type="ECO:0000256" key="4">
    <source>
        <dbReference type="SAM" id="SignalP"/>
    </source>
</evidence>